<dbReference type="Proteomes" id="UP000783686">
    <property type="component" value="Unassembled WGS sequence"/>
</dbReference>
<accession>A0A811LT04</accession>
<evidence type="ECO:0000313" key="3">
    <source>
        <dbReference type="Proteomes" id="UP000614601"/>
    </source>
</evidence>
<keyword evidence="1" id="KW-0344">Guanine-nucleotide releasing factor</keyword>
<dbReference type="OrthoDB" id="10004999at2759"/>
<protein>
    <recommendedName>
        <fullName evidence="4">CRAL-TRIO domain-containing protein</fullName>
    </recommendedName>
</protein>
<dbReference type="PANTHER" id="PTHR22826:SF211">
    <property type="entry name" value="LD43457P"/>
    <property type="match status" value="1"/>
</dbReference>
<evidence type="ECO:0000313" key="2">
    <source>
        <dbReference type="EMBL" id="CAD5231203.1"/>
    </source>
</evidence>
<dbReference type="EMBL" id="CAJFCW020000006">
    <property type="protein sequence ID" value="CAG9128534.1"/>
    <property type="molecule type" value="Genomic_DNA"/>
</dbReference>
<gene>
    <name evidence="2" type="ORF">BOKJ2_LOCUS14524</name>
</gene>
<reference evidence="2" key="1">
    <citation type="submission" date="2020-09" db="EMBL/GenBank/DDBJ databases">
        <authorList>
            <person name="Kikuchi T."/>
        </authorList>
    </citation>
    <scope>NUCLEOTIDE SEQUENCE</scope>
    <source>
        <strain evidence="2">SH1</strain>
    </source>
</reference>
<organism evidence="2 3">
    <name type="scientific">Bursaphelenchus okinawaensis</name>
    <dbReference type="NCBI Taxonomy" id="465554"/>
    <lineage>
        <taxon>Eukaryota</taxon>
        <taxon>Metazoa</taxon>
        <taxon>Ecdysozoa</taxon>
        <taxon>Nematoda</taxon>
        <taxon>Chromadorea</taxon>
        <taxon>Rhabditida</taxon>
        <taxon>Tylenchina</taxon>
        <taxon>Tylenchomorpha</taxon>
        <taxon>Aphelenchoidea</taxon>
        <taxon>Aphelenchoididae</taxon>
        <taxon>Bursaphelenchus</taxon>
    </lineage>
</organism>
<dbReference type="GO" id="GO:0005737">
    <property type="term" value="C:cytoplasm"/>
    <property type="evidence" value="ECO:0007669"/>
    <property type="project" value="TreeGrafter"/>
</dbReference>
<dbReference type="EMBL" id="CAJFDH010000006">
    <property type="protein sequence ID" value="CAD5231203.1"/>
    <property type="molecule type" value="Genomic_DNA"/>
</dbReference>
<comment type="caution">
    <text evidence="2">The sequence shown here is derived from an EMBL/GenBank/DDBJ whole genome shotgun (WGS) entry which is preliminary data.</text>
</comment>
<dbReference type="PANTHER" id="PTHR22826">
    <property type="entry name" value="RHO GUANINE EXCHANGE FACTOR-RELATED"/>
    <property type="match status" value="1"/>
</dbReference>
<dbReference type="GO" id="GO:0005085">
    <property type="term" value="F:guanyl-nucleotide exchange factor activity"/>
    <property type="evidence" value="ECO:0007669"/>
    <property type="project" value="UniProtKB-KW"/>
</dbReference>
<evidence type="ECO:0000256" key="1">
    <source>
        <dbReference type="ARBA" id="ARBA00022658"/>
    </source>
</evidence>
<dbReference type="InterPro" id="IPR051336">
    <property type="entry name" value="RhoGEF_Guanine_NuclExch_SF"/>
</dbReference>
<sequence>MSTIELIDSIENKHSVTLPGIENDFEVIDCVEVEHEDQLDIPEGFVDVANQRIKVRDLSHILVSRFAFISGLRTSDGNPILTFPDSRSQLTFEEYQILLAYLFQVPPLDEDGAKKDKKGYVLIIDRRTDKWSAVRVLFSYLMVSF</sequence>
<dbReference type="Proteomes" id="UP000614601">
    <property type="component" value="Unassembled WGS sequence"/>
</dbReference>
<keyword evidence="3" id="KW-1185">Reference proteome</keyword>
<name>A0A811LT04_9BILA</name>
<dbReference type="AlphaFoldDB" id="A0A811LT04"/>
<proteinExistence type="predicted"/>
<evidence type="ECO:0008006" key="4">
    <source>
        <dbReference type="Google" id="ProtNLM"/>
    </source>
</evidence>